<proteinExistence type="predicted"/>
<comment type="caution">
    <text evidence="1">The sequence shown here is derived from an EMBL/GenBank/DDBJ whole genome shotgun (WGS) entry which is preliminary data.</text>
</comment>
<reference evidence="1" key="1">
    <citation type="submission" date="2021-02" db="EMBL/GenBank/DDBJ databases">
        <authorList>
            <person name="Nowell W R."/>
        </authorList>
    </citation>
    <scope>NUCLEOTIDE SEQUENCE</scope>
</reference>
<organism evidence="1 2">
    <name type="scientific">Rotaria sordida</name>
    <dbReference type="NCBI Taxonomy" id="392033"/>
    <lineage>
        <taxon>Eukaryota</taxon>
        <taxon>Metazoa</taxon>
        <taxon>Spiralia</taxon>
        <taxon>Gnathifera</taxon>
        <taxon>Rotifera</taxon>
        <taxon>Eurotatoria</taxon>
        <taxon>Bdelloidea</taxon>
        <taxon>Philodinida</taxon>
        <taxon>Philodinidae</taxon>
        <taxon>Rotaria</taxon>
    </lineage>
</organism>
<evidence type="ECO:0000313" key="1">
    <source>
        <dbReference type="EMBL" id="CAF1503010.1"/>
    </source>
</evidence>
<name>A0A815TBZ6_9BILA</name>
<dbReference type="EMBL" id="CAJNOT010007198">
    <property type="protein sequence ID" value="CAF1503010.1"/>
    <property type="molecule type" value="Genomic_DNA"/>
</dbReference>
<evidence type="ECO:0000313" key="2">
    <source>
        <dbReference type="Proteomes" id="UP000663864"/>
    </source>
</evidence>
<sequence>MNFHLTLPSNSNFPITPSRSNFLIRQPNS</sequence>
<dbReference type="Proteomes" id="UP000663864">
    <property type="component" value="Unassembled WGS sequence"/>
</dbReference>
<feature type="non-terminal residue" evidence="1">
    <location>
        <position position="29"/>
    </location>
</feature>
<accession>A0A815TBZ6</accession>
<gene>
    <name evidence="1" type="ORF">ZHD862_LOCUS37537</name>
</gene>
<protein>
    <submittedName>
        <fullName evidence="1">Uncharacterized protein</fullName>
    </submittedName>
</protein>
<dbReference type="AlphaFoldDB" id="A0A815TBZ6"/>